<protein>
    <submittedName>
        <fullName evidence="2">Uncharacterized protein</fullName>
    </submittedName>
</protein>
<proteinExistence type="predicted"/>
<reference evidence="2" key="2">
    <citation type="journal article" date="2015" name="Data Brief">
        <title>Shoot transcriptome of the giant reed, Arundo donax.</title>
        <authorList>
            <person name="Barrero R.A."/>
            <person name="Guerrero F.D."/>
            <person name="Moolhuijzen P."/>
            <person name="Goolsby J.A."/>
            <person name="Tidwell J."/>
            <person name="Bellgard S.E."/>
            <person name="Bellgard M.I."/>
        </authorList>
    </citation>
    <scope>NUCLEOTIDE SEQUENCE</scope>
    <source>
        <tissue evidence="2">Shoot tissue taken approximately 20 cm above the soil surface</tissue>
    </source>
</reference>
<evidence type="ECO:0000256" key="1">
    <source>
        <dbReference type="SAM" id="MobiDB-lite"/>
    </source>
</evidence>
<dbReference type="AlphaFoldDB" id="A0A0A9HHK4"/>
<accession>A0A0A9HHK4</accession>
<feature type="region of interest" description="Disordered" evidence="1">
    <location>
        <begin position="26"/>
        <end position="49"/>
    </location>
</feature>
<name>A0A0A9HHK4_ARUDO</name>
<sequence>MPLEVKIIKQGLLSIALSLSLKTIQRRPPKAPVHSGRIKRADNVKERSG</sequence>
<reference evidence="2" key="1">
    <citation type="submission" date="2014-09" db="EMBL/GenBank/DDBJ databases">
        <authorList>
            <person name="Magalhaes I.L.F."/>
            <person name="Oliveira U."/>
            <person name="Santos F.R."/>
            <person name="Vidigal T.H.D.A."/>
            <person name="Brescovit A.D."/>
            <person name="Santos A.J."/>
        </authorList>
    </citation>
    <scope>NUCLEOTIDE SEQUENCE</scope>
    <source>
        <tissue evidence="2">Shoot tissue taken approximately 20 cm above the soil surface</tissue>
    </source>
</reference>
<organism evidence="2">
    <name type="scientific">Arundo donax</name>
    <name type="common">Giant reed</name>
    <name type="synonym">Donax arundinaceus</name>
    <dbReference type="NCBI Taxonomy" id="35708"/>
    <lineage>
        <taxon>Eukaryota</taxon>
        <taxon>Viridiplantae</taxon>
        <taxon>Streptophyta</taxon>
        <taxon>Embryophyta</taxon>
        <taxon>Tracheophyta</taxon>
        <taxon>Spermatophyta</taxon>
        <taxon>Magnoliopsida</taxon>
        <taxon>Liliopsida</taxon>
        <taxon>Poales</taxon>
        <taxon>Poaceae</taxon>
        <taxon>PACMAD clade</taxon>
        <taxon>Arundinoideae</taxon>
        <taxon>Arundineae</taxon>
        <taxon>Arundo</taxon>
    </lineage>
</organism>
<feature type="compositionally biased region" description="Basic and acidic residues" evidence="1">
    <location>
        <begin position="39"/>
        <end position="49"/>
    </location>
</feature>
<dbReference type="EMBL" id="GBRH01165503">
    <property type="protein sequence ID" value="JAE32393.1"/>
    <property type="molecule type" value="Transcribed_RNA"/>
</dbReference>
<evidence type="ECO:0000313" key="2">
    <source>
        <dbReference type="EMBL" id="JAE32393.1"/>
    </source>
</evidence>